<protein>
    <submittedName>
        <fullName evidence="1">Uncharacterized protein</fullName>
    </submittedName>
</protein>
<evidence type="ECO:0000313" key="2">
    <source>
        <dbReference type="Proteomes" id="UP001295794"/>
    </source>
</evidence>
<keyword evidence="2" id="KW-1185">Reference proteome</keyword>
<organism evidence="1 2">
    <name type="scientific">Mycena citricolor</name>
    <dbReference type="NCBI Taxonomy" id="2018698"/>
    <lineage>
        <taxon>Eukaryota</taxon>
        <taxon>Fungi</taxon>
        <taxon>Dikarya</taxon>
        <taxon>Basidiomycota</taxon>
        <taxon>Agaricomycotina</taxon>
        <taxon>Agaricomycetes</taxon>
        <taxon>Agaricomycetidae</taxon>
        <taxon>Agaricales</taxon>
        <taxon>Marasmiineae</taxon>
        <taxon>Mycenaceae</taxon>
        <taxon>Mycena</taxon>
    </lineage>
</organism>
<comment type="caution">
    <text evidence="1">The sequence shown here is derived from an EMBL/GenBank/DDBJ whole genome shotgun (WGS) entry which is preliminary data.</text>
</comment>
<evidence type="ECO:0000313" key="1">
    <source>
        <dbReference type="EMBL" id="CAK5274923.1"/>
    </source>
</evidence>
<dbReference type="EMBL" id="CAVNYO010000403">
    <property type="protein sequence ID" value="CAK5274923.1"/>
    <property type="molecule type" value="Genomic_DNA"/>
</dbReference>
<dbReference type="AlphaFoldDB" id="A0AAD2HHD9"/>
<accession>A0AAD2HHD9</accession>
<feature type="non-terminal residue" evidence="1">
    <location>
        <position position="146"/>
    </location>
</feature>
<reference evidence="1" key="1">
    <citation type="submission" date="2023-11" db="EMBL/GenBank/DDBJ databases">
        <authorList>
            <person name="De Vega J J."/>
            <person name="De Vega J J."/>
        </authorList>
    </citation>
    <scope>NUCLEOTIDE SEQUENCE</scope>
</reference>
<sequence>GFVHRCKRTPRLTGSLVVADFHFAGAPHRAQFGGRFWSLLQYYEHLFYDVHTRIRKPSKWSCSTPVIAGPSPSHRTIARHAPARPPQRCPATQHKRLRYHQQEWTVPPALGSALKLLSILAGARMQVIAFESGEFEISTFLARVAR</sequence>
<gene>
    <name evidence="1" type="ORF">MYCIT1_LOCUS22332</name>
</gene>
<proteinExistence type="predicted"/>
<name>A0AAD2HHD9_9AGAR</name>
<dbReference type="Proteomes" id="UP001295794">
    <property type="component" value="Unassembled WGS sequence"/>
</dbReference>